<feature type="non-terminal residue" evidence="1">
    <location>
        <position position="1"/>
    </location>
</feature>
<feature type="non-terminal residue" evidence="1">
    <location>
        <position position="50"/>
    </location>
</feature>
<name>A0A9N9KL86_9GLOM</name>
<gene>
    <name evidence="1" type="ORF">CPELLU_LOCUS21548</name>
</gene>
<dbReference type="Proteomes" id="UP000789759">
    <property type="component" value="Unassembled WGS sequence"/>
</dbReference>
<proteinExistence type="predicted"/>
<sequence length="50" mass="5511">NHACSRLAMTAVISDKTKETYQWILKCLLHATNGLAPKVLFTDMDSAMTA</sequence>
<reference evidence="1" key="1">
    <citation type="submission" date="2021-06" db="EMBL/GenBank/DDBJ databases">
        <authorList>
            <person name="Kallberg Y."/>
            <person name="Tangrot J."/>
            <person name="Rosling A."/>
        </authorList>
    </citation>
    <scope>NUCLEOTIDE SEQUENCE</scope>
    <source>
        <strain evidence="1">FL966</strain>
    </source>
</reference>
<dbReference type="OrthoDB" id="2440185at2759"/>
<accession>A0A9N9KL86</accession>
<evidence type="ECO:0000313" key="2">
    <source>
        <dbReference type="Proteomes" id="UP000789759"/>
    </source>
</evidence>
<evidence type="ECO:0000313" key="1">
    <source>
        <dbReference type="EMBL" id="CAG8837388.1"/>
    </source>
</evidence>
<comment type="caution">
    <text evidence="1">The sequence shown here is derived from an EMBL/GenBank/DDBJ whole genome shotgun (WGS) entry which is preliminary data.</text>
</comment>
<protein>
    <submittedName>
        <fullName evidence="1">19209_t:CDS:1</fullName>
    </submittedName>
</protein>
<organism evidence="1 2">
    <name type="scientific">Cetraspora pellucida</name>
    <dbReference type="NCBI Taxonomy" id="1433469"/>
    <lineage>
        <taxon>Eukaryota</taxon>
        <taxon>Fungi</taxon>
        <taxon>Fungi incertae sedis</taxon>
        <taxon>Mucoromycota</taxon>
        <taxon>Glomeromycotina</taxon>
        <taxon>Glomeromycetes</taxon>
        <taxon>Diversisporales</taxon>
        <taxon>Gigasporaceae</taxon>
        <taxon>Cetraspora</taxon>
    </lineage>
</organism>
<dbReference type="AlphaFoldDB" id="A0A9N9KL86"/>
<dbReference type="EMBL" id="CAJVQA010081335">
    <property type="protein sequence ID" value="CAG8837388.1"/>
    <property type="molecule type" value="Genomic_DNA"/>
</dbReference>
<keyword evidence="2" id="KW-1185">Reference proteome</keyword>